<name>A0A1L7VYR6_FUSPR</name>
<dbReference type="SMART" id="SM00248">
    <property type="entry name" value="ANK"/>
    <property type="match status" value="3"/>
</dbReference>
<dbReference type="GeneID" id="42060565"/>
<dbReference type="Gene3D" id="1.25.40.20">
    <property type="entry name" value="Ankyrin repeat-containing domain"/>
    <property type="match status" value="1"/>
</dbReference>
<proteinExistence type="predicted"/>
<gene>
    <name evidence="1" type="ORF">FPRO_15709</name>
</gene>
<organism evidence="1 2">
    <name type="scientific">Fusarium proliferatum (strain ET1)</name>
    <name type="common">Orchid endophyte fungus</name>
    <dbReference type="NCBI Taxonomy" id="1227346"/>
    <lineage>
        <taxon>Eukaryota</taxon>
        <taxon>Fungi</taxon>
        <taxon>Dikarya</taxon>
        <taxon>Ascomycota</taxon>
        <taxon>Pezizomycotina</taxon>
        <taxon>Sordariomycetes</taxon>
        <taxon>Hypocreomycetidae</taxon>
        <taxon>Hypocreales</taxon>
        <taxon>Nectriaceae</taxon>
        <taxon>Fusarium</taxon>
        <taxon>Fusarium fujikuroi species complex</taxon>
    </lineage>
</organism>
<dbReference type="AlphaFoldDB" id="A0A1L7VYR6"/>
<dbReference type="EMBL" id="FJOF01000009">
    <property type="protein sequence ID" value="CZR45116.1"/>
    <property type="molecule type" value="Genomic_DNA"/>
</dbReference>
<sequence length="1099" mass="123000">MAEPVGITGTAVGILSFGLQLYTGISEYLDAVKGRDEDLQSAKQYATMLRDNLVSIEVAISAIGSEYTVARYAIERCKSSCETELKGLEVLLLELKGPMVEPNSRTEQAKNSLRKFSYPFKKKDIARLQDRLSLTNNALHTAALALQLAVSNNTLTTVVSLQRAAIAISQATEDTATGMAEQAVALKQANQTLTQSHQELQLISQRMPPALDSRINEILTYLRDAESPRSQLVQLLQYPQDLRRLCDAVSNLRQNSKTDPRAPVSQSTEITGCEKLTTYRTCDCAARHNVRRQGRHFGLFVFESEIQKTTYHAPECEMSGVIPIATENKRTFGVHIPAMFKLLDRTIRLSFSVRAGAGGYTICQSINYAVTVDESSSLSFRIANMLIRLMDERTPGLSNEDFSVVAESCIRRLTFCYGNKQASPRDINMHGESILDLLAWQLHLLGEFTMPANVVSYILRSLATTKIPITNGSRVKIPFFLRLAHINRIFDSDTAHQTISTLLACCDIPTGQDYQVTYLRYADGKRKGLIFENFPDIAENLGFNPLHIATLKNDEESVHHLLDRHPSYLNDLNYCGQSPVHIAIQNKNFRISSAVIVAAHADILNTADNAQQYPIDMATSITCSQLEKSEGSHHQSCNQSRVIDLLLESNSLLLHSFICTHFDQACQHTKMVVLSHLAQRRRDMELLAISRLPAAEIQDLGLSRGRTLDRNTARVQHHLARRCNIPRELLFYPTNDVSKWLGCSESIYACIYDRDVAEHAISLGFDFGTAFTDLFAQVIQDVVSERPSGHGATYGHASFPTYVCWMIDRGADIFGTVPAGFVPGAAQKITWAHYLMASLGIAMVQTPQLARELPQGIAEVVARQGVFDGCKCWCSEHGCTPLVKFLEGLGWRQIPQGSELLESYALRTSDTLGSLFPRCKDDGLACDRIYRAVLQYITFCALGLRHSCCKLVHKSSYSISDDEEIREIHEEDAAYIQILEELTSDFETEYENRTDLATFLTIIWVPKMKDIWSKLNSIELTSEEIRSAETVGVIWEVCESEDTWGSEEGEYVNPESWARVEDLRSQMGRTSDDKPSAVEEWMRRLDDIAIDPQRPVIAI</sequence>
<evidence type="ECO:0000313" key="2">
    <source>
        <dbReference type="Proteomes" id="UP000183971"/>
    </source>
</evidence>
<dbReference type="VEuPathDB" id="FungiDB:FPRO_15709"/>
<dbReference type="RefSeq" id="XP_031085650.1">
    <property type="nucleotide sequence ID" value="XM_031219942.1"/>
</dbReference>
<protein>
    <submittedName>
        <fullName evidence="1">Uncharacterized protein</fullName>
    </submittedName>
</protein>
<keyword evidence="2" id="KW-1185">Reference proteome</keyword>
<accession>A0A1L7VYR6</accession>
<evidence type="ECO:0000313" key="1">
    <source>
        <dbReference type="EMBL" id="CZR45116.1"/>
    </source>
</evidence>
<dbReference type="InterPro" id="IPR002110">
    <property type="entry name" value="Ankyrin_rpt"/>
</dbReference>
<dbReference type="SUPFAM" id="SSF48403">
    <property type="entry name" value="Ankyrin repeat"/>
    <property type="match status" value="1"/>
</dbReference>
<dbReference type="InterPro" id="IPR036770">
    <property type="entry name" value="Ankyrin_rpt-contain_sf"/>
</dbReference>
<dbReference type="Proteomes" id="UP000183971">
    <property type="component" value="Unassembled WGS sequence"/>
</dbReference>
<reference evidence="2" key="1">
    <citation type="journal article" date="2016" name="Genome Biol. Evol.">
        <title>Comparative 'omics' of the Fusarium fujikuroi species complex highlights differences in genetic potential and metabolite synthesis.</title>
        <authorList>
            <person name="Niehaus E.-M."/>
            <person name="Muensterkoetter M."/>
            <person name="Proctor R.H."/>
            <person name="Brown D.W."/>
            <person name="Sharon A."/>
            <person name="Idan Y."/>
            <person name="Oren-Young L."/>
            <person name="Sieber C.M."/>
            <person name="Novak O."/>
            <person name="Pencik A."/>
            <person name="Tarkowska D."/>
            <person name="Hromadova K."/>
            <person name="Freeman S."/>
            <person name="Maymon M."/>
            <person name="Elazar M."/>
            <person name="Youssef S.A."/>
            <person name="El-Shabrawy E.S.M."/>
            <person name="Shalaby A.B.A."/>
            <person name="Houterman P."/>
            <person name="Brock N.L."/>
            <person name="Burkhardt I."/>
            <person name="Tsavkelova E.A."/>
            <person name="Dickschat J.S."/>
            <person name="Galuszka P."/>
            <person name="Gueldener U."/>
            <person name="Tudzynski B."/>
        </authorList>
    </citation>
    <scope>NUCLEOTIDE SEQUENCE [LARGE SCALE GENOMIC DNA]</scope>
    <source>
        <strain evidence="2">ET1</strain>
    </source>
</reference>
<comment type="caution">
    <text evidence="1">The sequence shown here is derived from an EMBL/GenBank/DDBJ whole genome shotgun (WGS) entry which is preliminary data.</text>
</comment>